<gene>
    <name evidence="1" type="ORF">ACFP2T_14605</name>
</gene>
<dbReference type="InterPro" id="IPR022536">
    <property type="entry name" value="EspC"/>
</dbReference>
<comment type="caution">
    <text evidence="1">The sequence shown here is derived from an EMBL/GenBank/DDBJ whole genome shotgun (WGS) entry which is preliminary data.</text>
</comment>
<dbReference type="Gene3D" id="1.10.287.1060">
    <property type="entry name" value="ESAT-6-like"/>
    <property type="match status" value="1"/>
</dbReference>
<evidence type="ECO:0000313" key="1">
    <source>
        <dbReference type="EMBL" id="MFC6017436.1"/>
    </source>
</evidence>
<dbReference type="SUPFAM" id="SSF140453">
    <property type="entry name" value="EsxAB dimer-like"/>
    <property type="match status" value="1"/>
</dbReference>
<organism evidence="1 2">
    <name type="scientific">Plantactinospora solaniradicis</name>
    <dbReference type="NCBI Taxonomy" id="1723736"/>
    <lineage>
        <taxon>Bacteria</taxon>
        <taxon>Bacillati</taxon>
        <taxon>Actinomycetota</taxon>
        <taxon>Actinomycetes</taxon>
        <taxon>Micromonosporales</taxon>
        <taxon>Micromonosporaceae</taxon>
        <taxon>Plantactinospora</taxon>
    </lineage>
</organism>
<accession>A0ABW1K6H2</accession>
<name>A0ABW1K6H2_9ACTN</name>
<evidence type="ECO:0000313" key="2">
    <source>
        <dbReference type="Proteomes" id="UP001596203"/>
    </source>
</evidence>
<sequence length="101" mass="10522">MVQVDTAVLRAAAKRLRDEAADAVGQAVKATQSTEGGTLVGLAFDQYGSYDGYRAVSEAWRAELGSLAEALRQLADALDKAADNYDQSDAAAAARFGGGPR</sequence>
<dbReference type="InterPro" id="IPR036689">
    <property type="entry name" value="ESAT-6-like_sf"/>
</dbReference>
<protein>
    <submittedName>
        <fullName evidence="1">WXG100 family type VII secretion target</fullName>
    </submittedName>
</protein>
<dbReference type="Pfam" id="PF10824">
    <property type="entry name" value="T7SS_ESX_EspC"/>
    <property type="match status" value="1"/>
</dbReference>
<proteinExistence type="predicted"/>
<dbReference type="Proteomes" id="UP001596203">
    <property type="component" value="Unassembled WGS sequence"/>
</dbReference>
<reference evidence="2" key="1">
    <citation type="journal article" date="2019" name="Int. J. Syst. Evol. Microbiol.">
        <title>The Global Catalogue of Microorganisms (GCM) 10K type strain sequencing project: providing services to taxonomists for standard genome sequencing and annotation.</title>
        <authorList>
            <consortium name="The Broad Institute Genomics Platform"/>
            <consortium name="The Broad Institute Genome Sequencing Center for Infectious Disease"/>
            <person name="Wu L."/>
            <person name="Ma J."/>
        </authorList>
    </citation>
    <scope>NUCLEOTIDE SEQUENCE [LARGE SCALE GENOMIC DNA]</scope>
    <source>
        <strain evidence="2">ZS-35-S2</strain>
    </source>
</reference>
<keyword evidence="2" id="KW-1185">Reference proteome</keyword>
<dbReference type="RefSeq" id="WP_377421687.1">
    <property type="nucleotide sequence ID" value="NZ_JBHSPR010000010.1"/>
</dbReference>
<dbReference type="EMBL" id="JBHSPR010000010">
    <property type="protein sequence ID" value="MFC6017436.1"/>
    <property type="molecule type" value="Genomic_DNA"/>
</dbReference>